<organism evidence="1 2">
    <name type="scientific">Coemansia nantahalensis</name>
    <dbReference type="NCBI Taxonomy" id="2789366"/>
    <lineage>
        <taxon>Eukaryota</taxon>
        <taxon>Fungi</taxon>
        <taxon>Fungi incertae sedis</taxon>
        <taxon>Zoopagomycota</taxon>
        <taxon>Kickxellomycotina</taxon>
        <taxon>Kickxellomycetes</taxon>
        <taxon>Kickxellales</taxon>
        <taxon>Kickxellaceae</taxon>
        <taxon>Coemansia</taxon>
    </lineage>
</organism>
<sequence length="429" mass="47875">MESQSSSPSSSLLSAVTLSSSSYAQPTSDLSCSMTSAPPGSDASLEIDGCHSSDMDCGSHAEKRHWGGPGRRDPLTFKYTVYQLLSLGQVAYQRDVYYRYRDVLRSVQNVRALCSTVAAFLGVPPPQLRIIPCPKGVLFGKVALELDDGSVVNFTGRNTAFFALLQAGFGERFPNVLLATGKGYPDLNTRRFVAKFLGTLDIAVLVDHDPNGAHIFQVYSEGGLDGSQIWGLDVRQALEFTLHDRSLALRLVHHWSQTPVLRRRMARMAYRGKKTELEAVTQYRAMTLDEMFGLGVLQRLSAACARSMPSLARRAISTEAPAAPRTTDESARALRKSFARNLGVHIDNMTSQVLGRSVPVMGWGANRAYGRLNAILAENGIRRELYRRRYYEKPKYKRQRLLHEGHARRFKNEVRKKVRLIYKMKSLGI</sequence>
<evidence type="ECO:0000313" key="1">
    <source>
        <dbReference type="EMBL" id="KAJ2771462.1"/>
    </source>
</evidence>
<protein>
    <submittedName>
        <fullName evidence="1">Endodeoxyribonuclease</fullName>
    </submittedName>
</protein>
<comment type="caution">
    <text evidence="1">The sequence shown here is derived from an EMBL/GenBank/DDBJ whole genome shotgun (WGS) entry which is preliminary data.</text>
</comment>
<gene>
    <name evidence="1" type="primary">SPO11</name>
    <name evidence="1" type="ORF">IWQ57_002204</name>
</gene>
<name>A0ACC1K1G6_9FUNG</name>
<reference evidence="1" key="1">
    <citation type="submission" date="2022-07" db="EMBL/GenBank/DDBJ databases">
        <title>Phylogenomic reconstructions and comparative analyses of Kickxellomycotina fungi.</title>
        <authorList>
            <person name="Reynolds N.K."/>
            <person name="Stajich J.E."/>
            <person name="Barry K."/>
            <person name="Grigoriev I.V."/>
            <person name="Crous P."/>
            <person name="Smith M.E."/>
        </authorList>
    </citation>
    <scope>NUCLEOTIDE SEQUENCE</scope>
    <source>
        <strain evidence="1">CBS 109366</strain>
    </source>
</reference>
<proteinExistence type="predicted"/>
<evidence type="ECO:0000313" key="2">
    <source>
        <dbReference type="Proteomes" id="UP001140234"/>
    </source>
</evidence>
<dbReference type="Proteomes" id="UP001140234">
    <property type="component" value="Unassembled WGS sequence"/>
</dbReference>
<accession>A0ACC1K1G6</accession>
<dbReference type="EMBL" id="JANBUJ010000532">
    <property type="protein sequence ID" value="KAJ2771462.1"/>
    <property type="molecule type" value="Genomic_DNA"/>
</dbReference>
<keyword evidence="2" id="KW-1185">Reference proteome</keyword>